<evidence type="ECO:0000256" key="2">
    <source>
        <dbReference type="ARBA" id="ARBA00005811"/>
    </source>
</evidence>
<feature type="transmembrane region" description="Helical" evidence="8">
    <location>
        <begin position="20"/>
        <end position="39"/>
    </location>
</feature>
<keyword evidence="7" id="KW-0653">Protein transport</keyword>
<evidence type="ECO:0000256" key="6">
    <source>
        <dbReference type="ARBA" id="ARBA00023136"/>
    </source>
</evidence>
<dbReference type="GO" id="GO:0022857">
    <property type="term" value="F:transmembrane transporter activity"/>
    <property type="evidence" value="ECO:0007669"/>
    <property type="project" value="InterPro"/>
</dbReference>
<evidence type="ECO:0000256" key="4">
    <source>
        <dbReference type="ARBA" id="ARBA00022692"/>
    </source>
</evidence>
<evidence type="ECO:0000256" key="8">
    <source>
        <dbReference type="SAM" id="Phobius"/>
    </source>
</evidence>
<dbReference type="Proteomes" id="UP000285190">
    <property type="component" value="Unassembled WGS sequence"/>
</dbReference>
<keyword evidence="6 8" id="KW-0472">Membrane</keyword>
<reference evidence="9 10" key="1">
    <citation type="submission" date="2018-09" db="EMBL/GenBank/DDBJ databases">
        <authorList>
            <person name="Zhu H."/>
        </authorList>
    </citation>
    <scope>NUCLEOTIDE SEQUENCE [LARGE SCALE GENOMIC DNA]</scope>
    <source>
        <strain evidence="9 10">K2R10-39</strain>
    </source>
</reference>
<evidence type="ECO:0000256" key="1">
    <source>
        <dbReference type="ARBA" id="ARBA00004162"/>
    </source>
</evidence>
<dbReference type="PANTHER" id="PTHR30558:SF7">
    <property type="entry name" value="TOL-PAL SYSTEM PROTEIN TOLR"/>
    <property type="match status" value="1"/>
</dbReference>
<keyword evidence="10" id="KW-1185">Reference proteome</keyword>
<accession>A0A418X2E1</accession>
<organism evidence="9 10">
    <name type="scientific">Noviherbaspirillum cavernae</name>
    <dbReference type="NCBI Taxonomy" id="2320862"/>
    <lineage>
        <taxon>Bacteria</taxon>
        <taxon>Pseudomonadati</taxon>
        <taxon>Pseudomonadota</taxon>
        <taxon>Betaproteobacteria</taxon>
        <taxon>Burkholderiales</taxon>
        <taxon>Oxalobacteraceae</taxon>
        <taxon>Noviherbaspirillum</taxon>
    </lineage>
</organism>
<evidence type="ECO:0000256" key="5">
    <source>
        <dbReference type="ARBA" id="ARBA00022989"/>
    </source>
</evidence>
<dbReference type="GO" id="GO:0015031">
    <property type="term" value="P:protein transport"/>
    <property type="evidence" value="ECO:0007669"/>
    <property type="project" value="UniProtKB-KW"/>
</dbReference>
<proteinExistence type="inferred from homology"/>
<keyword evidence="4 7" id="KW-0812">Transmembrane</keyword>
<protein>
    <submittedName>
        <fullName evidence="9">Biopolymer transporter ExbD</fullName>
    </submittedName>
</protein>
<dbReference type="RefSeq" id="WP_119739392.1">
    <property type="nucleotide sequence ID" value="NZ_QYUN01000002.1"/>
</dbReference>
<keyword evidence="5 8" id="KW-1133">Transmembrane helix</keyword>
<evidence type="ECO:0000256" key="7">
    <source>
        <dbReference type="RuleBase" id="RU003879"/>
    </source>
</evidence>
<dbReference type="InterPro" id="IPR003400">
    <property type="entry name" value="ExbD"/>
</dbReference>
<evidence type="ECO:0000256" key="3">
    <source>
        <dbReference type="ARBA" id="ARBA00022475"/>
    </source>
</evidence>
<dbReference type="AlphaFoldDB" id="A0A418X2E1"/>
<dbReference type="GO" id="GO:0005886">
    <property type="term" value="C:plasma membrane"/>
    <property type="evidence" value="ECO:0007669"/>
    <property type="project" value="UniProtKB-SubCell"/>
</dbReference>
<comment type="subcellular location">
    <subcellularLocation>
        <location evidence="1">Cell membrane</location>
        <topology evidence="1">Single-pass membrane protein</topology>
    </subcellularLocation>
    <subcellularLocation>
        <location evidence="7">Cell membrane</location>
        <topology evidence="7">Single-pass type II membrane protein</topology>
    </subcellularLocation>
</comment>
<dbReference type="Gene3D" id="3.30.420.270">
    <property type="match status" value="1"/>
</dbReference>
<dbReference type="OrthoDB" id="9798629at2"/>
<name>A0A418X2E1_9BURK</name>
<sequence>MSFGSPSQDDDMMSEINMTPLVDVMLVLLIIFIITVPVINHAVKIDLPRATSQPSDVKPAHVELAIDAAGAVTWNGTAVEQDVLKARIAEAAAQQPQPELHLRADRQTPYEKVAQVMAAAQSGGLGKIGFITDPNVGR</sequence>
<evidence type="ECO:0000313" key="9">
    <source>
        <dbReference type="EMBL" id="RJG06637.1"/>
    </source>
</evidence>
<keyword evidence="7" id="KW-0813">Transport</keyword>
<comment type="caution">
    <text evidence="9">The sequence shown here is derived from an EMBL/GenBank/DDBJ whole genome shotgun (WGS) entry which is preliminary data.</text>
</comment>
<keyword evidence="3" id="KW-1003">Cell membrane</keyword>
<dbReference type="EMBL" id="QYUN01000002">
    <property type="protein sequence ID" value="RJG06637.1"/>
    <property type="molecule type" value="Genomic_DNA"/>
</dbReference>
<evidence type="ECO:0000313" key="10">
    <source>
        <dbReference type="Proteomes" id="UP000285190"/>
    </source>
</evidence>
<gene>
    <name evidence="9" type="ORF">D3870_11995</name>
</gene>
<dbReference type="Pfam" id="PF02472">
    <property type="entry name" value="ExbD"/>
    <property type="match status" value="1"/>
</dbReference>
<comment type="similarity">
    <text evidence="2 7">Belongs to the ExbD/TolR family.</text>
</comment>
<dbReference type="PANTHER" id="PTHR30558">
    <property type="entry name" value="EXBD MEMBRANE COMPONENT OF PMF-DRIVEN MACROMOLECULE IMPORT SYSTEM"/>
    <property type="match status" value="1"/>
</dbReference>